<dbReference type="InterPro" id="IPR052408">
    <property type="entry name" value="Exonuclease_MUT-7-like"/>
</dbReference>
<gene>
    <name evidence="2" type="ORF">M9189_04410</name>
</gene>
<protein>
    <submittedName>
        <fullName evidence="2">3'-5' exonuclease domain-containing protein 2</fullName>
    </submittedName>
</protein>
<dbReference type="Gene3D" id="3.30.420.10">
    <property type="entry name" value="Ribonuclease H-like superfamily/Ribonuclease H"/>
    <property type="match status" value="1"/>
</dbReference>
<dbReference type="CDD" id="cd06141">
    <property type="entry name" value="WRN_exo"/>
    <property type="match status" value="1"/>
</dbReference>
<organism evidence="2 3">
    <name type="scientific">Xiashengella succiniciproducens</name>
    <dbReference type="NCBI Taxonomy" id="2949635"/>
    <lineage>
        <taxon>Bacteria</taxon>
        <taxon>Pseudomonadati</taxon>
        <taxon>Bacteroidota</taxon>
        <taxon>Bacteroidia</taxon>
        <taxon>Marinilabiliales</taxon>
        <taxon>Marinilabiliaceae</taxon>
        <taxon>Xiashengella</taxon>
    </lineage>
</organism>
<dbReference type="AlphaFoldDB" id="A0A9J6ZTH0"/>
<reference evidence="2" key="1">
    <citation type="submission" date="2022-05" db="EMBL/GenBank/DDBJ databases">
        <authorList>
            <person name="Sun X."/>
        </authorList>
    </citation>
    <scope>NUCLEOTIDE SEQUENCE</scope>
    <source>
        <strain evidence="2">Ai-910</strain>
    </source>
</reference>
<dbReference type="PANTHER" id="PTHR47765">
    <property type="entry name" value="3'-5' EXONUCLEASE DOMAIN-CONTAINING PROTEIN"/>
    <property type="match status" value="1"/>
</dbReference>
<name>A0A9J6ZTH0_9BACT</name>
<dbReference type="KEGG" id="alkq:M9189_04410"/>
<dbReference type="InterPro" id="IPR002562">
    <property type="entry name" value="3'-5'_exonuclease_dom"/>
</dbReference>
<dbReference type="GO" id="GO:0006139">
    <property type="term" value="P:nucleobase-containing compound metabolic process"/>
    <property type="evidence" value="ECO:0007669"/>
    <property type="project" value="InterPro"/>
</dbReference>
<dbReference type="InterPro" id="IPR012337">
    <property type="entry name" value="RNaseH-like_sf"/>
</dbReference>
<keyword evidence="2" id="KW-0378">Hydrolase</keyword>
<proteinExistence type="predicted"/>
<dbReference type="RefSeq" id="WP_250724919.1">
    <property type="nucleotide sequence ID" value="NZ_CP098400.1"/>
</dbReference>
<evidence type="ECO:0000313" key="3">
    <source>
        <dbReference type="Proteomes" id="UP001056426"/>
    </source>
</evidence>
<dbReference type="PANTHER" id="PTHR47765:SF2">
    <property type="entry name" value="EXONUCLEASE MUT-7 HOMOLOG"/>
    <property type="match status" value="1"/>
</dbReference>
<dbReference type="GO" id="GO:0003676">
    <property type="term" value="F:nucleic acid binding"/>
    <property type="evidence" value="ECO:0007669"/>
    <property type="project" value="InterPro"/>
</dbReference>
<dbReference type="Proteomes" id="UP001056426">
    <property type="component" value="Chromosome"/>
</dbReference>
<dbReference type="EMBL" id="CP098400">
    <property type="protein sequence ID" value="URW80592.1"/>
    <property type="molecule type" value="Genomic_DNA"/>
</dbReference>
<dbReference type="SMART" id="SM00474">
    <property type="entry name" value="35EXOc"/>
    <property type="match status" value="1"/>
</dbReference>
<dbReference type="SUPFAM" id="SSF53098">
    <property type="entry name" value="Ribonuclease H-like"/>
    <property type="match status" value="1"/>
</dbReference>
<keyword evidence="3" id="KW-1185">Reference proteome</keyword>
<reference evidence="2" key="2">
    <citation type="submission" date="2022-06" db="EMBL/GenBank/DDBJ databases">
        <title>Xiashengella guii gen. nov. sp. nov., a bacterium isolated form anaerobic digestion tank.</title>
        <authorList>
            <person name="Huang H."/>
        </authorList>
    </citation>
    <scope>NUCLEOTIDE SEQUENCE</scope>
    <source>
        <strain evidence="2">Ai-910</strain>
    </source>
</reference>
<dbReference type="InterPro" id="IPR036397">
    <property type="entry name" value="RNaseH_sf"/>
</dbReference>
<evidence type="ECO:0000313" key="2">
    <source>
        <dbReference type="EMBL" id="URW80592.1"/>
    </source>
</evidence>
<accession>A0A9J6ZTH0</accession>
<feature type="domain" description="3'-5' exonuclease" evidence="1">
    <location>
        <begin position="22"/>
        <end position="191"/>
    </location>
</feature>
<dbReference type="GO" id="GO:0008408">
    <property type="term" value="F:3'-5' exonuclease activity"/>
    <property type="evidence" value="ECO:0007669"/>
    <property type="project" value="InterPro"/>
</dbReference>
<evidence type="ECO:0000259" key="1">
    <source>
        <dbReference type="SMART" id="SM00474"/>
    </source>
</evidence>
<dbReference type="Pfam" id="PF01612">
    <property type="entry name" value="DNA_pol_A_exo1"/>
    <property type="match status" value="1"/>
</dbReference>
<keyword evidence="2" id="KW-0269">Exonuclease</keyword>
<sequence>MNSTISKEAIGDLPLCQFDGEIILVDKPEDVEQAVEQLLKEKVIGFDTETRPSFKKGSMNSTSLLQLSTSQKAYLFRINKTGLTPELVKLLESRKVIKVGVGIRDDLKGLNLIATFKPGKFVELQDMAKSFGIDVLSLKALAGLLLNVRVSKRQRLSNWEADTLTRAQQEYAAIDAWIALRLFEELMRQDPEYKFKTVIYRN</sequence>
<keyword evidence="2" id="KW-0540">Nuclease</keyword>